<feature type="transmembrane region" description="Helical" evidence="1">
    <location>
        <begin position="142"/>
        <end position="164"/>
    </location>
</feature>
<dbReference type="RefSeq" id="WP_002734004.1">
    <property type="nucleotide sequence ID" value="NZ_CP012029.1"/>
</dbReference>
<reference evidence="2 3" key="1">
    <citation type="journal article" date="2015" name="PLoS Negl. Trop. Dis.">
        <title>Distribution of Plasmids in Distinct Leptospira Pathogenic Species.</title>
        <authorList>
            <person name="Wang Y."/>
            <person name="Zhuang X."/>
            <person name="Zhong Y."/>
            <person name="Zhang C."/>
            <person name="Zhang Y."/>
            <person name="Zeng L."/>
            <person name="Zhu Y."/>
            <person name="He P."/>
            <person name="Dong K."/>
            <person name="Pal U."/>
            <person name="Guo X."/>
            <person name="Qin J."/>
        </authorList>
    </citation>
    <scope>NUCLEOTIDE SEQUENCE [LARGE SCALE GENOMIC DNA]</scope>
    <source>
        <strain evidence="2 3">56604</strain>
    </source>
</reference>
<protein>
    <recommendedName>
        <fullName evidence="4">PF12158 family protein</fullName>
    </recommendedName>
</protein>
<evidence type="ECO:0000256" key="1">
    <source>
        <dbReference type="SAM" id="Phobius"/>
    </source>
</evidence>
<dbReference type="PATRIC" id="fig|280505.15.peg.3260"/>
<feature type="transmembrane region" description="Helical" evidence="1">
    <location>
        <begin position="246"/>
        <end position="265"/>
    </location>
</feature>
<feature type="transmembrane region" description="Helical" evidence="1">
    <location>
        <begin position="214"/>
        <end position="234"/>
    </location>
</feature>
<evidence type="ECO:0000313" key="2">
    <source>
        <dbReference type="EMBL" id="ALO27538.1"/>
    </source>
</evidence>
<accession>A0A0E3B5E7</accession>
<keyword evidence="1" id="KW-0812">Transmembrane</keyword>
<keyword evidence="1" id="KW-1133">Transmembrane helix</keyword>
<name>A0A0E3B5E7_LEPBO</name>
<dbReference type="GeneID" id="61173126"/>
<feature type="transmembrane region" description="Helical" evidence="1">
    <location>
        <begin position="185"/>
        <end position="208"/>
    </location>
</feature>
<dbReference type="EMBL" id="CP012029">
    <property type="protein sequence ID" value="ALO27538.1"/>
    <property type="molecule type" value="Genomic_DNA"/>
</dbReference>
<evidence type="ECO:0000313" key="3">
    <source>
        <dbReference type="Proteomes" id="UP000058857"/>
    </source>
</evidence>
<gene>
    <name evidence="2" type="ORF">LBBP_03342</name>
</gene>
<proteinExistence type="predicted"/>
<organism evidence="2">
    <name type="scientific">Leptospira borgpetersenii serovar Ballum</name>
    <dbReference type="NCBI Taxonomy" id="280505"/>
    <lineage>
        <taxon>Bacteria</taxon>
        <taxon>Pseudomonadati</taxon>
        <taxon>Spirochaetota</taxon>
        <taxon>Spirochaetia</taxon>
        <taxon>Leptospirales</taxon>
        <taxon>Leptospiraceae</taxon>
        <taxon>Leptospira</taxon>
    </lineage>
</organism>
<sequence length="267" mass="30251">MFISFLFIFVGILVGLIVGKLKDLEWGIGTGSLIIGIVGLYATINVGMDRYNELQDTVKTKGILVDYIEERDIRTTGKYRTEVTTSVPLVNFSTPDGKEYTIRGLGGPRKWQIKDNVNILYKPSDPHKGFIADFQNTWGVTWALSFFASFSLLVGFFFVGGKIWEKEYDLFEMREINVMRTRKMAMRCFTISGSIVIAGSVPIAIFMYENFYQFFGYTLAGIGLGIFVLCVRQWLSPNSEWIDRMIPFMISVIFFMMGIGAILLGDV</sequence>
<keyword evidence="1" id="KW-0472">Membrane</keyword>
<dbReference type="Proteomes" id="UP000058857">
    <property type="component" value="Chromosome 1"/>
</dbReference>
<evidence type="ECO:0008006" key="4">
    <source>
        <dbReference type="Google" id="ProtNLM"/>
    </source>
</evidence>
<dbReference type="AlphaFoldDB" id="A0A0E3B5E7"/>